<dbReference type="InterPro" id="IPR042108">
    <property type="entry name" value="GTPase_HflX_N_sf"/>
</dbReference>
<dbReference type="Pfam" id="PF01926">
    <property type="entry name" value="MMR_HSR1"/>
    <property type="match status" value="1"/>
</dbReference>
<name>T2MIJ1_HYDVU</name>
<dbReference type="Pfam" id="PF13167">
    <property type="entry name" value="GTP-bdg_N"/>
    <property type="match status" value="1"/>
</dbReference>
<feature type="binding site" evidence="6">
    <location>
        <position position="297"/>
    </location>
    <ligand>
        <name>Mg(2+)</name>
        <dbReference type="ChEBI" id="CHEBI:18420"/>
    </ligand>
</feature>
<dbReference type="InterPro" id="IPR025121">
    <property type="entry name" value="GTPase_HflX_N"/>
</dbReference>
<dbReference type="GO" id="GO:0005525">
    <property type="term" value="F:GTP binding"/>
    <property type="evidence" value="ECO:0007669"/>
    <property type="project" value="UniProtKB-KW"/>
</dbReference>
<evidence type="ECO:0000259" key="7">
    <source>
        <dbReference type="PROSITE" id="PS51705"/>
    </source>
</evidence>
<evidence type="ECO:0000256" key="2">
    <source>
        <dbReference type="ARBA" id="ARBA00022741"/>
    </source>
</evidence>
<keyword evidence="2 5" id="KW-0547">Nucleotide-binding</keyword>
<feature type="binding site" evidence="5">
    <location>
        <begin position="407"/>
        <end position="410"/>
    </location>
    <ligand>
        <name>GTP</name>
        <dbReference type="ChEBI" id="CHEBI:37565"/>
    </ligand>
</feature>
<dbReference type="EMBL" id="HAAD01005699">
    <property type="protein sequence ID" value="CDG71931.1"/>
    <property type="molecule type" value="mRNA"/>
</dbReference>
<feature type="binding site" evidence="6">
    <location>
        <position position="318"/>
    </location>
    <ligand>
        <name>Mg(2+)</name>
        <dbReference type="ChEBI" id="CHEBI:18420"/>
    </ligand>
</feature>
<reference evidence="8" key="1">
    <citation type="journal article" date="2013" name="Genome Biol. Evol.">
        <title>Punctuated emergences of genetic and phenotypic innovations in eumetazoan, bilaterian, euteleostome, and hominidae ancestors.</title>
        <authorList>
            <person name="Wenger Y."/>
            <person name="Galliot B."/>
        </authorList>
    </citation>
    <scope>NUCLEOTIDE SEQUENCE</scope>
    <source>
        <tissue evidence="8">Whole animals</tissue>
    </source>
</reference>
<feature type="binding site" evidence="5">
    <location>
        <begin position="290"/>
        <end position="297"/>
    </location>
    <ligand>
        <name>GTP</name>
        <dbReference type="ChEBI" id="CHEBI:37565"/>
    </ligand>
</feature>
<dbReference type="InterPro" id="IPR027417">
    <property type="entry name" value="P-loop_NTPase"/>
</dbReference>
<keyword evidence="1 6" id="KW-0479">Metal-binding</keyword>
<dbReference type="InterPro" id="IPR030394">
    <property type="entry name" value="G_HFLX_dom"/>
</dbReference>
<dbReference type="Pfam" id="PF19275">
    <property type="entry name" value="HflX_C"/>
    <property type="match status" value="1"/>
</dbReference>
<keyword evidence="4 5" id="KW-0342">GTP-binding</keyword>
<evidence type="ECO:0000256" key="6">
    <source>
        <dbReference type="PIRSR" id="PIRSR006809-2"/>
    </source>
</evidence>
<evidence type="ECO:0000256" key="4">
    <source>
        <dbReference type="ARBA" id="ARBA00023134"/>
    </source>
</evidence>
<feature type="domain" description="Hflx-type G" evidence="7">
    <location>
        <begin position="284"/>
        <end position="449"/>
    </location>
</feature>
<evidence type="ECO:0000256" key="3">
    <source>
        <dbReference type="ARBA" id="ARBA00022842"/>
    </source>
</evidence>
<dbReference type="FunFam" id="3.40.50.300:FF:000886">
    <property type="entry name" value="Putative GTP-binding protein 6"/>
    <property type="match status" value="1"/>
</dbReference>
<protein>
    <submittedName>
        <fullName evidence="8">Putative GTP-binding protein 6</fullName>
    </submittedName>
</protein>
<dbReference type="InterPro" id="IPR045498">
    <property type="entry name" value="HflX_C"/>
</dbReference>
<feature type="binding site" evidence="5">
    <location>
        <begin position="316"/>
        <end position="320"/>
    </location>
    <ligand>
        <name>GTP</name>
        <dbReference type="ChEBI" id="CHEBI:37565"/>
    </ligand>
</feature>
<dbReference type="OrthoDB" id="10268034at2759"/>
<keyword evidence="3 6" id="KW-0460">Magnesium</keyword>
<dbReference type="GO" id="GO:0046872">
    <property type="term" value="F:metal ion binding"/>
    <property type="evidence" value="ECO:0007669"/>
    <property type="project" value="UniProtKB-KW"/>
</dbReference>
<organism evidence="8">
    <name type="scientific">Hydra vulgaris</name>
    <name type="common">Hydra</name>
    <name type="synonym">Hydra attenuata</name>
    <dbReference type="NCBI Taxonomy" id="6087"/>
    <lineage>
        <taxon>Eukaryota</taxon>
        <taxon>Metazoa</taxon>
        <taxon>Cnidaria</taxon>
        <taxon>Hydrozoa</taxon>
        <taxon>Hydroidolina</taxon>
        <taxon>Anthoathecata</taxon>
        <taxon>Aplanulata</taxon>
        <taxon>Hydridae</taxon>
        <taxon>Hydra</taxon>
    </lineage>
</organism>
<evidence type="ECO:0000256" key="1">
    <source>
        <dbReference type="ARBA" id="ARBA00022723"/>
    </source>
</evidence>
<dbReference type="PANTHER" id="PTHR10229:SF0">
    <property type="entry name" value="GTP-BINDING PROTEIN 6-RELATED"/>
    <property type="match status" value="1"/>
</dbReference>
<feature type="binding site" evidence="5">
    <location>
        <begin position="427"/>
        <end position="429"/>
    </location>
    <ligand>
        <name>GTP</name>
        <dbReference type="ChEBI" id="CHEBI:37565"/>
    </ligand>
</feature>
<evidence type="ECO:0000256" key="5">
    <source>
        <dbReference type="PIRSR" id="PIRSR006809-1"/>
    </source>
</evidence>
<dbReference type="PROSITE" id="PS51705">
    <property type="entry name" value="G_HFLX"/>
    <property type="match status" value="1"/>
</dbReference>
<dbReference type="PIRSF" id="PIRSF006809">
    <property type="entry name" value="GTP-binding_hflX_prd"/>
    <property type="match status" value="1"/>
</dbReference>
<dbReference type="Gene3D" id="3.40.50.11060">
    <property type="entry name" value="GTPase HflX, N-terminal domain"/>
    <property type="match status" value="1"/>
</dbReference>
<dbReference type="PANTHER" id="PTHR10229">
    <property type="entry name" value="GTP-BINDING PROTEIN HFLX"/>
    <property type="match status" value="1"/>
</dbReference>
<dbReference type="InterPro" id="IPR032305">
    <property type="entry name" value="GTP-bd_M"/>
</dbReference>
<feature type="binding site" evidence="5">
    <location>
        <begin position="338"/>
        <end position="341"/>
    </location>
    <ligand>
        <name>GTP</name>
        <dbReference type="ChEBI" id="CHEBI:37565"/>
    </ligand>
</feature>
<dbReference type="InterPro" id="IPR016496">
    <property type="entry name" value="GTPase_HflX"/>
</dbReference>
<dbReference type="Gene3D" id="3.40.50.300">
    <property type="entry name" value="P-loop containing nucleotide triphosphate hydrolases"/>
    <property type="match status" value="1"/>
</dbReference>
<dbReference type="GO" id="GO:0043022">
    <property type="term" value="F:ribosome binding"/>
    <property type="evidence" value="ECO:0007669"/>
    <property type="project" value="TreeGrafter"/>
</dbReference>
<accession>T2MIJ1</accession>
<evidence type="ECO:0000313" key="8">
    <source>
        <dbReference type="EMBL" id="CDG71931.1"/>
    </source>
</evidence>
<dbReference type="NCBIfam" id="TIGR03156">
    <property type="entry name" value="GTP_HflX"/>
    <property type="match status" value="1"/>
</dbReference>
<gene>
    <name evidence="8" type="primary">GTPBP6</name>
</gene>
<dbReference type="Pfam" id="PF16360">
    <property type="entry name" value="GTP-bdg_M"/>
    <property type="match status" value="1"/>
</dbReference>
<proteinExistence type="evidence at transcript level"/>
<dbReference type="OMA" id="IDVANKC"/>
<dbReference type="InterPro" id="IPR006073">
    <property type="entry name" value="GTP-bd"/>
</dbReference>
<comment type="cofactor">
    <cofactor evidence="6">
        <name>Mg(2+)</name>
        <dbReference type="ChEBI" id="CHEBI:18420"/>
    </cofactor>
</comment>
<dbReference type="CDD" id="cd01878">
    <property type="entry name" value="HflX"/>
    <property type="match status" value="1"/>
</dbReference>
<dbReference type="GO" id="GO:0005737">
    <property type="term" value="C:cytoplasm"/>
    <property type="evidence" value="ECO:0007669"/>
    <property type="project" value="TreeGrafter"/>
</dbReference>
<dbReference type="AlphaFoldDB" id="T2MIJ1"/>
<sequence>MFKKWNQIVKTINFKKSISVFHPNLKKSNKDILNASKNDFRLKKESPFIYNALETSTDEKSLNVKLAYQHTNNLSEVNEKERVYIIQPNFKWGKHRHLTKLCESRLEEAEALINSIEHWKVNSTRIESIHEDNPKLFFGSGKLNEISDHVKKLVESGEITAVFINTGKLTSQQIKELQSALGCKIFDRYRVVLDLFKKRAGTKEAQLQVKLAEIQYLRSHLTSDEANYDQQRGGGMMMSGAGETVIDIKRRTLNLEESKIKKMLLHIREHHSQIKADRLEKRFPHVALVGYTNAGKTTLAKCLSHDISLTPEDKLFATLDSTAHKGKLPCGLSIIYMDTVGFISDLPHELVESFSTTLDDLKTADLLLHVCDCSHPEFELQIETVSNVLMKLNLPENLLSNMVNVFNKVDLSNALQLQDSKDAHFVSAKHGDGIDNLRLAVEKKILSLTKRSVVNIRIDQTGNELSWLYHNATVVKAVSNEDGTLDVVTILDSATKNKFEKHFKKCLL</sequence>
<dbReference type="SUPFAM" id="SSF52540">
    <property type="entry name" value="P-loop containing nucleoside triphosphate hydrolases"/>
    <property type="match status" value="1"/>
</dbReference>